<feature type="domain" description="Capsular polysaccharide assembling protein CapF C-terminal" evidence="2">
    <location>
        <begin position="246"/>
        <end position="357"/>
    </location>
</feature>
<evidence type="ECO:0000259" key="2">
    <source>
        <dbReference type="Pfam" id="PF14667"/>
    </source>
</evidence>
<feature type="domain" description="NAD-dependent epimerase/dehydratase" evidence="1">
    <location>
        <begin position="3"/>
        <end position="155"/>
    </location>
</feature>
<dbReference type="EMBL" id="FOHB01000001">
    <property type="protein sequence ID" value="SER73256.1"/>
    <property type="molecule type" value="Genomic_DNA"/>
</dbReference>
<protein>
    <submittedName>
        <fullName evidence="3">UDP-2-acetamido-2,6-beta-L-arabino-hexul-4-ose reductase</fullName>
    </submittedName>
</protein>
<dbReference type="Gene3D" id="3.40.50.720">
    <property type="entry name" value="NAD(P)-binding Rossmann-like Domain"/>
    <property type="match status" value="1"/>
</dbReference>
<dbReference type="SUPFAM" id="SSF51182">
    <property type="entry name" value="RmlC-like cupins"/>
    <property type="match status" value="1"/>
</dbReference>
<evidence type="ECO:0000259" key="1">
    <source>
        <dbReference type="Pfam" id="PF01370"/>
    </source>
</evidence>
<dbReference type="SUPFAM" id="SSF51735">
    <property type="entry name" value="NAD(P)-binding Rossmann-fold domains"/>
    <property type="match status" value="1"/>
</dbReference>
<organism evidence="3 4">
    <name type="scientific">Pedococcus cremeus</name>
    <dbReference type="NCBI Taxonomy" id="587636"/>
    <lineage>
        <taxon>Bacteria</taxon>
        <taxon>Bacillati</taxon>
        <taxon>Actinomycetota</taxon>
        <taxon>Actinomycetes</taxon>
        <taxon>Micrococcales</taxon>
        <taxon>Intrasporangiaceae</taxon>
        <taxon>Pedococcus</taxon>
    </lineage>
</organism>
<evidence type="ECO:0000313" key="4">
    <source>
        <dbReference type="Proteomes" id="UP000199019"/>
    </source>
</evidence>
<sequence>MRIVLTGAGGFLGWHTRVRLAALTDHEVVSLNRDNWSDLAAEVRSADAIIHIAGVNRGERSEVERGNVALSEAVADAIARAGRPVPVVYANSIQAGNDTPYGAGKAAAGAVLAQAAAGAGSNFTDVVLPNLFGEHGAPRYNSFVATFVDAVASGVVPQINDREVELLHAQGAAQHLMDGLSGRGGAVRPRGSMATVQGVYDQLRRFHDVYNGGDMPDLSVAFSVDLFNTYRAALFPGHYPLALNAHSDDRGRLVETVRSHGGQGQTFVSTTKAGVTRGEHYHLNKVERFVVLRGQARISLRRMFTEEVVSFDVSGESPSVVDMPTMWVHNITNTGNTELTTLFWTHSLFDPENPDTYWEPVSLAEKVAP</sequence>
<dbReference type="InterPro" id="IPR014710">
    <property type="entry name" value="RmlC-like_jellyroll"/>
</dbReference>
<name>A0A1H9RKG3_9MICO</name>
<dbReference type="Pfam" id="PF01370">
    <property type="entry name" value="Epimerase"/>
    <property type="match status" value="1"/>
</dbReference>
<dbReference type="Proteomes" id="UP000199019">
    <property type="component" value="Unassembled WGS sequence"/>
</dbReference>
<dbReference type="Pfam" id="PF14667">
    <property type="entry name" value="Polysacc_synt_C"/>
    <property type="match status" value="1"/>
</dbReference>
<dbReference type="InterPro" id="IPR050177">
    <property type="entry name" value="Lipid_A_modif_metabolic_enz"/>
</dbReference>
<evidence type="ECO:0000313" key="3">
    <source>
        <dbReference type="EMBL" id="SER73256.1"/>
    </source>
</evidence>
<accession>A0A1H9RKG3</accession>
<keyword evidence="4" id="KW-1185">Reference proteome</keyword>
<reference evidence="4" key="1">
    <citation type="submission" date="2016-10" db="EMBL/GenBank/DDBJ databases">
        <authorList>
            <person name="Varghese N."/>
            <person name="Submissions S."/>
        </authorList>
    </citation>
    <scope>NUCLEOTIDE SEQUENCE [LARGE SCALE GENOMIC DNA]</scope>
    <source>
        <strain evidence="4">CGMCC 1.6963</strain>
    </source>
</reference>
<gene>
    <name evidence="3" type="ORF">SAMN05216199_1023</name>
</gene>
<dbReference type="InterPro" id="IPR001509">
    <property type="entry name" value="Epimerase_deHydtase"/>
</dbReference>
<dbReference type="RefSeq" id="WP_091755858.1">
    <property type="nucleotide sequence ID" value="NZ_FOHB01000001.1"/>
</dbReference>
<dbReference type="OrthoDB" id="9801785at2"/>
<dbReference type="Gene3D" id="2.60.120.10">
    <property type="entry name" value="Jelly Rolls"/>
    <property type="match status" value="1"/>
</dbReference>
<dbReference type="CDD" id="cd07007">
    <property type="entry name" value="cupin_CapF-like_C"/>
    <property type="match status" value="1"/>
</dbReference>
<dbReference type="InterPro" id="IPR036291">
    <property type="entry name" value="NAD(P)-bd_dom_sf"/>
</dbReference>
<dbReference type="PANTHER" id="PTHR43245:SF55">
    <property type="entry name" value="NAD(P)-BINDING DOMAIN-CONTAINING PROTEIN"/>
    <property type="match status" value="1"/>
</dbReference>
<dbReference type="InterPro" id="IPR029303">
    <property type="entry name" value="CapF_C"/>
</dbReference>
<dbReference type="InterPro" id="IPR011051">
    <property type="entry name" value="RmlC_Cupin_sf"/>
</dbReference>
<proteinExistence type="predicted"/>
<dbReference type="AlphaFoldDB" id="A0A1H9RKG3"/>
<dbReference type="STRING" id="587636.SAMN05216199_1023"/>
<dbReference type="PANTHER" id="PTHR43245">
    <property type="entry name" value="BIFUNCTIONAL POLYMYXIN RESISTANCE PROTEIN ARNA"/>
    <property type="match status" value="1"/>
</dbReference>